<protein>
    <submittedName>
        <fullName evidence="2">DUF664 domain-containing protein</fullName>
    </submittedName>
</protein>
<proteinExistence type="predicted"/>
<gene>
    <name evidence="2" type="ORF">FTW19_00535</name>
</gene>
<dbReference type="InterPro" id="IPR034660">
    <property type="entry name" value="DinB/YfiT-like"/>
</dbReference>
<dbReference type="OrthoDB" id="9793216at2"/>
<dbReference type="InterPro" id="IPR024775">
    <property type="entry name" value="DinB-like"/>
</dbReference>
<dbReference type="Gene3D" id="1.20.120.450">
    <property type="entry name" value="dinb family like domain"/>
    <property type="match status" value="1"/>
</dbReference>
<dbReference type="KEGG" id="talb:FTW19_00535"/>
<dbReference type="SUPFAM" id="SSF109854">
    <property type="entry name" value="DinB/YfiT-like putative metalloenzymes"/>
    <property type="match status" value="1"/>
</dbReference>
<evidence type="ECO:0000259" key="1">
    <source>
        <dbReference type="Pfam" id="PF12867"/>
    </source>
</evidence>
<accession>A0A5B9EFX1</accession>
<keyword evidence="3" id="KW-1185">Reference proteome</keyword>
<organism evidence="2 3">
    <name type="scientific">Terriglobus albidus</name>
    <dbReference type="NCBI Taxonomy" id="1592106"/>
    <lineage>
        <taxon>Bacteria</taxon>
        <taxon>Pseudomonadati</taxon>
        <taxon>Acidobacteriota</taxon>
        <taxon>Terriglobia</taxon>
        <taxon>Terriglobales</taxon>
        <taxon>Acidobacteriaceae</taxon>
        <taxon>Terriglobus</taxon>
    </lineage>
</organism>
<evidence type="ECO:0000313" key="3">
    <source>
        <dbReference type="Proteomes" id="UP000321820"/>
    </source>
</evidence>
<reference evidence="2 3" key="1">
    <citation type="submission" date="2019-08" db="EMBL/GenBank/DDBJ databases">
        <title>Complete genome sequence of Terriglobus albidus strain ORNL.</title>
        <authorList>
            <person name="Podar M."/>
        </authorList>
    </citation>
    <scope>NUCLEOTIDE SEQUENCE [LARGE SCALE GENOMIC DNA]</scope>
    <source>
        <strain evidence="2 3">ORNL</strain>
    </source>
</reference>
<feature type="domain" description="DinB-like" evidence="1">
    <location>
        <begin position="22"/>
        <end position="153"/>
    </location>
</feature>
<name>A0A5B9EFX1_9BACT</name>
<dbReference type="Proteomes" id="UP000321820">
    <property type="component" value="Chromosome"/>
</dbReference>
<dbReference type="Pfam" id="PF12867">
    <property type="entry name" value="DinB_2"/>
    <property type="match status" value="1"/>
</dbReference>
<evidence type="ECO:0000313" key="2">
    <source>
        <dbReference type="EMBL" id="QEE31103.1"/>
    </source>
</evidence>
<sequence>MAPNPYAAALGDNDPATVLPTTPAKLKALVAGLSAEQLNSPPAPGKWSIREIFAHLADCEMAFGFRLRQTLAVDNPVLQPFDQDKWAEHYAAYDYATAVAFYEAFRDWNLKFLSTVTDEQKQRGASHPERGFTPFSVQLATIAGHDLHHVSHMEKLVASLKS</sequence>
<dbReference type="AlphaFoldDB" id="A0A5B9EFX1"/>
<dbReference type="EMBL" id="CP042806">
    <property type="protein sequence ID" value="QEE31103.1"/>
    <property type="molecule type" value="Genomic_DNA"/>
</dbReference>